<dbReference type="Pfam" id="PF09551">
    <property type="entry name" value="Spore_II_R"/>
    <property type="match status" value="1"/>
</dbReference>
<name>A0A1M5VJQ2_9FIRM</name>
<sequence length="202" mass="23189">MKEKKLILILSLFIITMVYIVYPYENIHTSNEMDIKKEVIRFHVIANSDSPEDQELKLKVRDEILSEVGEKFGDSSSIEESRSIIEKNMKGIKHIAEEEIKRQGKDYGVRVILGKDTFPTKSYGKLTLPAGEYEALKVIIGEGRGKNWWCVMFPPLCFVDINHGVSATSELNTVENSQQIRPKSKIVELFQKTKIQIVRMLE</sequence>
<dbReference type="EMBL" id="FQXR01000004">
    <property type="protein sequence ID" value="SHH75418.1"/>
    <property type="molecule type" value="Genomic_DNA"/>
</dbReference>
<dbReference type="AlphaFoldDB" id="A0A1M5VJQ2"/>
<dbReference type="InterPro" id="IPR014202">
    <property type="entry name" value="Spore_II_R"/>
</dbReference>
<dbReference type="Proteomes" id="UP000184389">
    <property type="component" value="Unassembled WGS sequence"/>
</dbReference>
<reference evidence="1 2" key="1">
    <citation type="submission" date="2016-11" db="EMBL/GenBank/DDBJ databases">
        <authorList>
            <person name="Jaros S."/>
            <person name="Januszkiewicz K."/>
            <person name="Wedrychowicz H."/>
        </authorList>
    </citation>
    <scope>NUCLEOTIDE SEQUENCE [LARGE SCALE GENOMIC DNA]</scope>
    <source>
        <strain evidence="1 2">DSM 13106</strain>
    </source>
</reference>
<evidence type="ECO:0000313" key="1">
    <source>
        <dbReference type="EMBL" id="SHH75418.1"/>
    </source>
</evidence>
<organism evidence="1 2">
    <name type="scientific">Sporanaerobacter acetigenes DSM 13106</name>
    <dbReference type="NCBI Taxonomy" id="1123281"/>
    <lineage>
        <taxon>Bacteria</taxon>
        <taxon>Bacillati</taxon>
        <taxon>Bacillota</taxon>
        <taxon>Tissierellia</taxon>
        <taxon>Tissierellales</taxon>
        <taxon>Sporanaerobacteraceae</taxon>
        <taxon>Sporanaerobacter</taxon>
    </lineage>
</organism>
<protein>
    <submittedName>
        <fullName evidence="1">Stage II sporulation protein R</fullName>
    </submittedName>
</protein>
<dbReference type="RefSeq" id="WP_072743562.1">
    <property type="nucleotide sequence ID" value="NZ_FQXR01000004.1"/>
</dbReference>
<proteinExistence type="predicted"/>
<dbReference type="STRING" id="1123281.SAMN02745180_00928"/>
<keyword evidence="2" id="KW-1185">Reference proteome</keyword>
<gene>
    <name evidence="1" type="ORF">SAMN02745180_00928</name>
</gene>
<dbReference type="OrthoDB" id="9793324at2"/>
<accession>A0A1M5VJQ2</accession>
<evidence type="ECO:0000313" key="2">
    <source>
        <dbReference type="Proteomes" id="UP000184389"/>
    </source>
</evidence>
<dbReference type="NCBIfam" id="TIGR02837">
    <property type="entry name" value="spore_II_R"/>
    <property type="match status" value="1"/>
</dbReference>